<feature type="active site" description="Nucleophile" evidence="4">
    <location>
        <position position="43"/>
    </location>
</feature>
<feature type="active site" description="Proton acceptor" evidence="4">
    <location>
        <position position="196"/>
    </location>
</feature>
<keyword evidence="1 4" id="KW-0378">Hydrolase</keyword>
<evidence type="ECO:0000256" key="4">
    <source>
        <dbReference type="PROSITE-ProRule" id="PRU01161"/>
    </source>
</evidence>
<organism evidence="6 7">
    <name type="scientific">Nocardioides plantarum</name>
    <dbReference type="NCBI Taxonomy" id="29299"/>
    <lineage>
        <taxon>Bacteria</taxon>
        <taxon>Bacillati</taxon>
        <taxon>Actinomycetota</taxon>
        <taxon>Actinomycetes</taxon>
        <taxon>Propionibacteriales</taxon>
        <taxon>Nocardioidaceae</taxon>
        <taxon>Nocardioides</taxon>
    </lineage>
</organism>
<protein>
    <submittedName>
        <fullName evidence="6">Patatin-like phospholipase family protein</fullName>
    </submittedName>
</protein>
<gene>
    <name evidence="6" type="ORF">ACFFRI_00630</name>
</gene>
<evidence type="ECO:0000313" key="6">
    <source>
        <dbReference type="EMBL" id="MFB9311532.1"/>
    </source>
</evidence>
<keyword evidence="7" id="KW-1185">Reference proteome</keyword>
<evidence type="ECO:0000256" key="3">
    <source>
        <dbReference type="ARBA" id="ARBA00023098"/>
    </source>
</evidence>
<dbReference type="PROSITE" id="PS51635">
    <property type="entry name" value="PNPLA"/>
    <property type="match status" value="1"/>
</dbReference>
<evidence type="ECO:0000256" key="1">
    <source>
        <dbReference type="ARBA" id="ARBA00022801"/>
    </source>
</evidence>
<dbReference type="InterPro" id="IPR016035">
    <property type="entry name" value="Acyl_Trfase/lysoPLipase"/>
</dbReference>
<evidence type="ECO:0000313" key="7">
    <source>
        <dbReference type="Proteomes" id="UP001589750"/>
    </source>
</evidence>
<dbReference type="PANTHER" id="PTHR14226:SF57">
    <property type="entry name" value="BLR7027 PROTEIN"/>
    <property type="match status" value="1"/>
</dbReference>
<dbReference type="Proteomes" id="UP001589750">
    <property type="component" value="Unassembled WGS sequence"/>
</dbReference>
<dbReference type="InterPro" id="IPR002641">
    <property type="entry name" value="PNPLA_dom"/>
</dbReference>
<keyword evidence="2 4" id="KW-0442">Lipid degradation</keyword>
<feature type="short sequence motif" description="GXGXXG" evidence="4">
    <location>
        <begin position="10"/>
        <end position="15"/>
    </location>
</feature>
<evidence type="ECO:0000259" key="5">
    <source>
        <dbReference type="PROSITE" id="PS51635"/>
    </source>
</evidence>
<dbReference type="EMBL" id="JBHMDG010000001">
    <property type="protein sequence ID" value="MFB9311532.1"/>
    <property type="molecule type" value="Genomic_DNA"/>
</dbReference>
<dbReference type="PANTHER" id="PTHR14226">
    <property type="entry name" value="NEUROPATHY TARGET ESTERASE/SWISS CHEESE D.MELANOGASTER"/>
    <property type="match status" value="1"/>
</dbReference>
<feature type="short sequence motif" description="GXSXG" evidence="4">
    <location>
        <begin position="41"/>
        <end position="45"/>
    </location>
</feature>
<dbReference type="Gene3D" id="3.40.1090.10">
    <property type="entry name" value="Cytosolic phospholipase A2 catalytic domain"/>
    <property type="match status" value="2"/>
</dbReference>
<accession>A0ABV5K463</accession>
<keyword evidence="3 4" id="KW-0443">Lipid metabolism</keyword>
<name>A0ABV5K463_9ACTN</name>
<dbReference type="RefSeq" id="WP_211350785.1">
    <property type="nucleotide sequence ID" value="NZ_JBHMDG010000001.1"/>
</dbReference>
<comment type="caution">
    <text evidence="6">The sequence shown here is derived from an EMBL/GenBank/DDBJ whole genome shotgun (WGS) entry which is preliminary data.</text>
</comment>
<dbReference type="SUPFAM" id="SSF52151">
    <property type="entry name" value="FabD/lysophospholipase-like"/>
    <property type="match status" value="1"/>
</dbReference>
<proteinExistence type="predicted"/>
<feature type="short sequence motif" description="DGA/G" evidence="4">
    <location>
        <begin position="196"/>
        <end position="198"/>
    </location>
</feature>
<reference evidence="6 7" key="1">
    <citation type="submission" date="2024-09" db="EMBL/GenBank/DDBJ databases">
        <authorList>
            <person name="Sun Q."/>
            <person name="Mori K."/>
        </authorList>
    </citation>
    <scope>NUCLEOTIDE SEQUENCE [LARGE SCALE GENOMIC DNA]</scope>
    <source>
        <strain evidence="6 7">JCM 9626</strain>
    </source>
</reference>
<evidence type="ECO:0000256" key="2">
    <source>
        <dbReference type="ARBA" id="ARBA00022963"/>
    </source>
</evidence>
<feature type="domain" description="PNPLA" evidence="5">
    <location>
        <begin position="6"/>
        <end position="209"/>
    </location>
</feature>
<dbReference type="InterPro" id="IPR050301">
    <property type="entry name" value="NTE"/>
</dbReference>
<dbReference type="Pfam" id="PF01734">
    <property type="entry name" value="Patatin"/>
    <property type="match status" value="1"/>
</dbReference>
<sequence length="287" mass="29492">MTKRALVLGGGGITGIAWETGMLAGLAEAGVDLTTADRVIGTSAGSIVGAQITSDIGLEELYRRQLLSPAALGDTAPLASIGASVAIRFATSLLRARGDIERFGRILGGQAVALAARGRTPTVAERYEQVAQRIGGLEWNDRDLVVTAVDASTGELTTFGPRGDVPEVALEDAVNASCAVPCVYPPIPIGGRTFIDGGVRSGANADLADGFDPVVVLSPMDRGVGPIHSAARQLTALGVRHVVITPDPGSLRAIGKNVLDPAARPPSARAGRAQAAEHVDELRALWG</sequence>